<keyword evidence="1" id="KW-0812">Transmembrane</keyword>
<sequence>MLIKVRKCPDQVWSAFVVQVVVEVIKELLLALNLQNLLNPIFHSLLVSPRTTLLLLLTARDHDQCVMSVLRFISCVSGPDTWTNGQRFDHFKCQKAGRRLSQQALKQTGQAKTLTRHSKTETEALSHFSGDWQAADKRASSADLGADSRAWDFSLGWFSLTVASGIDNVFICICICICGIGFGTIPAPFFPPPGEEHLKRFAGKFMLIACFTFNFALKIVAMPDPGCELRGSRI</sequence>
<accession>Q6IG67</accession>
<reference evidence="2" key="1">
    <citation type="journal article" date="2003" name="Genome Biol.">
        <title>An integrated gene annotation and transcriptional profiling approach towards the full gene content of the Drosophila genome.</title>
        <authorList>
            <person name="Hild M."/>
            <person name="Beckmann B."/>
            <person name="Haas S.A."/>
            <person name="Koch B."/>
            <person name="Solovyev V."/>
            <person name="Busold C."/>
            <person name="Fellenberg K."/>
            <person name="Boutros M."/>
            <person name="Vingron M."/>
            <person name="Sauer F."/>
            <person name="Hoheisel J.D."/>
            <person name="Paro R."/>
        </authorList>
    </citation>
    <scope>NUCLEOTIDE SEQUENCE</scope>
</reference>
<dbReference type="AlphaFoldDB" id="Q6IG67"/>
<evidence type="ECO:0000313" key="2">
    <source>
        <dbReference type="EMBL" id="DAA02597.1"/>
    </source>
</evidence>
<protein>
    <submittedName>
        <fullName evidence="2">HDC07112</fullName>
    </submittedName>
</protein>
<keyword evidence="1" id="KW-0472">Membrane</keyword>
<name>Q6IG67_DROME</name>
<organism evidence="2">
    <name type="scientific">Drosophila melanogaster</name>
    <name type="common">Fruit fly</name>
    <dbReference type="NCBI Taxonomy" id="7227"/>
    <lineage>
        <taxon>Eukaryota</taxon>
        <taxon>Metazoa</taxon>
        <taxon>Ecdysozoa</taxon>
        <taxon>Arthropoda</taxon>
        <taxon>Hexapoda</taxon>
        <taxon>Insecta</taxon>
        <taxon>Pterygota</taxon>
        <taxon>Neoptera</taxon>
        <taxon>Endopterygota</taxon>
        <taxon>Diptera</taxon>
        <taxon>Brachycera</taxon>
        <taxon>Muscomorpha</taxon>
        <taxon>Ephydroidea</taxon>
        <taxon>Drosophilidae</taxon>
        <taxon>Drosophila</taxon>
        <taxon>Sophophora</taxon>
    </lineage>
</organism>
<evidence type="ECO:0000256" key="1">
    <source>
        <dbReference type="SAM" id="Phobius"/>
    </source>
</evidence>
<dbReference type="EMBL" id="BK003899">
    <property type="protein sequence ID" value="DAA02597.1"/>
    <property type="molecule type" value="Genomic_DNA"/>
</dbReference>
<gene>
    <name evidence="2" type="ORF">HDC07112</name>
</gene>
<keyword evidence="1" id="KW-1133">Transmembrane helix</keyword>
<proteinExistence type="predicted"/>
<feature type="transmembrane region" description="Helical" evidence="1">
    <location>
        <begin position="169"/>
        <end position="189"/>
    </location>
</feature>
<feature type="transmembrane region" description="Helical" evidence="1">
    <location>
        <begin position="201"/>
        <end position="221"/>
    </location>
</feature>